<dbReference type="Pfam" id="PF15138">
    <property type="entry name" value="Syncollin"/>
    <property type="match status" value="1"/>
</dbReference>
<reference evidence="3" key="1">
    <citation type="submission" date="2011-08" db="EMBL/GenBank/DDBJ databases">
        <title>The draft genome of Latimeria chalumnae.</title>
        <authorList>
            <person name="Di Palma F."/>
            <person name="Alfoldi J."/>
            <person name="Johnson J."/>
            <person name="Berlin A."/>
            <person name="Gnerre S."/>
            <person name="Jaffe D."/>
            <person name="MacCallum I."/>
            <person name="Young S."/>
            <person name="Walker B.J."/>
            <person name="Lander E."/>
            <person name="Lindblad-Toh K."/>
        </authorList>
    </citation>
    <scope>NUCLEOTIDE SEQUENCE [LARGE SCALE GENOMIC DNA]</scope>
    <source>
        <strain evidence="3">Wild caught</strain>
    </source>
</reference>
<sequence>MELTRCLLIFPFLLVAAFAQCPASNQLKSESGEKVCARMFEHSSYYYDQSCTGKYLDAMNGDDFPFIPLGWNNRISSLVVSNRCELLVWSISPKRGSKRRFTGVVYHLKEVQKGLFGNWNDSISSYYCTCK</sequence>
<reference evidence="2" key="2">
    <citation type="submission" date="2025-08" db="UniProtKB">
        <authorList>
            <consortium name="Ensembl"/>
        </authorList>
    </citation>
    <scope>IDENTIFICATION</scope>
</reference>
<evidence type="ECO:0000313" key="3">
    <source>
        <dbReference type="Proteomes" id="UP000008672"/>
    </source>
</evidence>
<dbReference type="InParanoid" id="H3B493"/>
<dbReference type="EMBL" id="AFYH01070662">
    <property type="status" value="NOT_ANNOTATED_CDS"/>
    <property type="molecule type" value="Genomic_DNA"/>
</dbReference>
<dbReference type="Bgee" id="ENSLACG00000014724">
    <property type="expression patterns" value="Expressed in muscle tissue and 2 other cell types or tissues"/>
</dbReference>
<evidence type="ECO:0000313" key="2">
    <source>
        <dbReference type="Ensembl" id="ENSLACP00000016714.1"/>
    </source>
</evidence>
<dbReference type="Proteomes" id="UP000008672">
    <property type="component" value="Unassembled WGS sequence"/>
</dbReference>
<dbReference type="Ensembl" id="ENSLACT00000016830.1">
    <property type="protein sequence ID" value="ENSLACP00000016714.1"/>
    <property type="gene ID" value="ENSLACG00000014724.1"/>
</dbReference>
<dbReference type="HOGENOM" id="CLU_1890586_0_0_1"/>
<accession>H3B493</accession>
<dbReference type="FunCoup" id="H3B493">
    <property type="interactions" value="12"/>
</dbReference>
<dbReference type="OMA" id="ALYCRCS"/>
<dbReference type="PANTHER" id="PTHR17503">
    <property type="entry name" value="SYNCOLLIN"/>
    <property type="match status" value="1"/>
</dbReference>
<dbReference type="Gene3D" id="2.60.20.10">
    <property type="entry name" value="Crystallins"/>
    <property type="match status" value="1"/>
</dbReference>
<dbReference type="STRING" id="7897.ENSLACP00000016714"/>
<keyword evidence="3" id="KW-1185">Reference proteome</keyword>
<dbReference type="eggNOG" id="ENOG502S3UP">
    <property type="taxonomic scope" value="Eukaryota"/>
</dbReference>
<proteinExistence type="predicted"/>
<reference evidence="2" key="3">
    <citation type="submission" date="2025-09" db="UniProtKB">
        <authorList>
            <consortium name="Ensembl"/>
        </authorList>
    </citation>
    <scope>IDENTIFICATION</scope>
</reference>
<dbReference type="GO" id="GO:0030667">
    <property type="term" value="C:secretory granule membrane"/>
    <property type="evidence" value="ECO:0007669"/>
    <property type="project" value="InterPro"/>
</dbReference>
<feature type="chain" id="PRO_5003580478" evidence="1">
    <location>
        <begin position="20"/>
        <end position="131"/>
    </location>
</feature>
<name>H3B493_LATCH</name>
<keyword evidence="1" id="KW-0732">Signal</keyword>
<dbReference type="AlphaFoldDB" id="H3B493"/>
<dbReference type="PANTHER" id="PTHR17503:SF0">
    <property type="entry name" value="SYNCOLLIN"/>
    <property type="match status" value="1"/>
</dbReference>
<dbReference type="GO" id="GO:0006887">
    <property type="term" value="P:exocytosis"/>
    <property type="evidence" value="ECO:0007669"/>
    <property type="project" value="InterPro"/>
</dbReference>
<evidence type="ECO:0000256" key="1">
    <source>
        <dbReference type="SAM" id="SignalP"/>
    </source>
</evidence>
<feature type="signal peptide" evidence="1">
    <location>
        <begin position="1"/>
        <end position="19"/>
    </location>
</feature>
<protein>
    <submittedName>
        <fullName evidence="2">Syncollin, tandem duplicate 1</fullName>
    </submittedName>
</protein>
<organism evidence="2 3">
    <name type="scientific">Latimeria chalumnae</name>
    <name type="common">Coelacanth</name>
    <dbReference type="NCBI Taxonomy" id="7897"/>
    <lineage>
        <taxon>Eukaryota</taxon>
        <taxon>Metazoa</taxon>
        <taxon>Chordata</taxon>
        <taxon>Craniata</taxon>
        <taxon>Vertebrata</taxon>
        <taxon>Euteleostomi</taxon>
        <taxon>Coelacanthiformes</taxon>
        <taxon>Coelacanthidae</taxon>
        <taxon>Latimeria</taxon>
    </lineage>
</organism>
<dbReference type="GeneTree" id="ENSGT00390000014835"/>
<dbReference type="InterPro" id="IPR028137">
    <property type="entry name" value="Syncollin"/>
</dbReference>